<dbReference type="EMBL" id="CP022437">
    <property type="protein sequence ID" value="ASN04317.1"/>
    <property type="molecule type" value="Genomic_DNA"/>
</dbReference>
<reference evidence="2 3" key="1">
    <citation type="journal article" date="2003" name="Int. J. Syst. Evol. Microbiol.">
        <title>Virgibacillus carmonensis sp. nov., Virgibacillus necropolis sp. nov. and Virgibacillus picturae sp. nov., three novel species isolated from deteriorated mural paintings, transfer of the species of the genus salibacillus to Virgibacillus, as Virgibacillus marismortui comb. nov. and Virgibacillus salexigens comb. nov., and emended description of the genus Virgibacillus.</title>
        <authorList>
            <person name="Heyrman J."/>
            <person name="Logan N.A."/>
            <person name="Busse H.J."/>
            <person name="Balcaen A."/>
            <person name="Lebbe L."/>
            <person name="Rodriguez-Diaz M."/>
            <person name="Swings J."/>
            <person name="De Vos P."/>
        </authorList>
    </citation>
    <scope>NUCLEOTIDE SEQUENCE [LARGE SCALE GENOMIC DNA]</scope>
    <source>
        <strain evidence="2 3">LMG 19488</strain>
    </source>
</reference>
<evidence type="ECO:0000313" key="3">
    <source>
        <dbReference type="Proteomes" id="UP000204391"/>
    </source>
</evidence>
<organism evidence="2 3">
    <name type="scientific">Virgibacillus necropolis</name>
    <dbReference type="NCBI Taxonomy" id="163877"/>
    <lineage>
        <taxon>Bacteria</taxon>
        <taxon>Bacillati</taxon>
        <taxon>Bacillota</taxon>
        <taxon>Bacilli</taxon>
        <taxon>Bacillales</taxon>
        <taxon>Bacillaceae</taxon>
        <taxon>Virgibacillus</taxon>
    </lineage>
</organism>
<accession>A0A221M9K1</accession>
<keyword evidence="1" id="KW-1133">Transmembrane helix</keyword>
<dbReference type="Proteomes" id="UP000204391">
    <property type="component" value="Chromosome"/>
</dbReference>
<feature type="transmembrane region" description="Helical" evidence="1">
    <location>
        <begin position="12"/>
        <end position="43"/>
    </location>
</feature>
<evidence type="ECO:0000313" key="2">
    <source>
        <dbReference type="EMBL" id="ASN04317.1"/>
    </source>
</evidence>
<dbReference type="KEGG" id="vne:CFK40_04480"/>
<dbReference type="Pfam" id="PF04854">
    <property type="entry name" value="DUF624"/>
    <property type="match status" value="1"/>
</dbReference>
<feature type="transmembrane region" description="Helical" evidence="1">
    <location>
        <begin position="68"/>
        <end position="88"/>
    </location>
</feature>
<proteinExistence type="predicted"/>
<evidence type="ECO:0000256" key="1">
    <source>
        <dbReference type="SAM" id="Phobius"/>
    </source>
</evidence>
<keyword evidence="1" id="KW-0472">Membrane</keyword>
<dbReference type="AlphaFoldDB" id="A0A221M9K1"/>
<dbReference type="InterPro" id="IPR006938">
    <property type="entry name" value="DUF624"/>
</dbReference>
<keyword evidence="1" id="KW-0812">Transmembrane</keyword>
<sequence>MEEKIIEGLEILWNIFVLSLLVITFSLLIISIVPSFLACISVVRQLKEKKVSNLDINVIAFWGNFKSYFWKGVIVQLFGAVVLVVAYINFQLIIQSNNSIEKFIVITVTITFLIITLMFLLNLMYGITIKHVNVKLLEHNLLLVFAKLPIVLLLSLCYLLFFVTAFLLPQVLILTVGLLILIHYKTGSKIWEQFDQV</sequence>
<keyword evidence="3" id="KW-1185">Reference proteome</keyword>
<evidence type="ECO:0008006" key="4">
    <source>
        <dbReference type="Google" id="ProtNLM"/>
    </source>
</evidence>
<feature type="transmembrane region" description="Helical" evidence="1">
    <location>
        <begin position="167"/>
        <end position="184"/>
    </location>
</feature>
<name>A0A221M9K1_9BACI</name>
<feature type="transmembrane region" description="Helical" evidence="1">
    <location>
        <begin position="141"/>
        <end position="161"/>
    </location>
</feature>
<dbReference type="RefSeq" id="WP_089530963.1">
    <property type="nucleotide sequence ID" value="NZ_CP022437.1"/>
</dbReference>
<gene>
    <name evidence="2" type="ORF">CFK40_04480</name>
</gene>
<feature type="transmembrane region" description="Helical" evidence="1">
    <location>
        <begin position="103"/>
        <end position="129"/>
    </location>
</feature>
<protein>
    <recommendedName>
        <fullName evidence="4">DUF624 domain-containing protein</fullName>
    </recommendedName>
</protein>